<keyword evidence="4 6" id="KW-1133">Transmembrane helix</keyword>
<name>A0A7V8NS05_9BACT</name>
<feature type="transmembrane region" description="Helical" evidence="6">
    <location>
        <begin position="43"/>
        <end position="63"/>
    </location>
</feature>
<gene>
    <name evidence="8" type="ORF">HRJ53_14775</name>
</gene>
<organism evidence="8 9">
    <name type="scientific">Candidatus Acidiferrum panamense</name>
    <dbReference type="NCBI Taxonomy" id="2741543"/>
    <lineage>
        <taxon>Bacteria</taxon>
        <taxon>Pseudomonadati</taxon>
        <taxon>Acidobacteriota</taxon>
        <taxon>Terriglobia</taxon>
        <taxon>Candidatus Acidiferrales</taxon>
        <taxon>Candidatus Acidiferrum</taxon>
    </lineage>
</organism>
<feature type="transmembrane region" description="Helical" evidence="6">
    <location>
        <begin position="145"/>
        <end position="166"/>
    </location>
</feature>
<dbReference type="InterPro" id="IPR036259">
    <property type="entry name" value="MFS_trans_sf"/>
</dbReference>
<evidence type="ECO:0000256" key="3">
    <source>
        <dbReference type="ARBA" id="ARBA00022692"/>
    </source>
</evidence>
<comment type="caution">
    <text evidence="8">The sequence shown here is derived from an EMBL/GenBank/DDBJ whole genome shotgun (WGS) entry which is preliminary data.</text>
</comment>
<dbReference type="SUPFAM" id="SSF103473">
    <property type="entry name" value="MFS general substrate transporter"/>
    <property type="match status" value="1"/>
</dbReference>
<dbReference type="InterPro" id="IPR011701">
    <property type="entry name" value="MFS"/>
</dbReference>
<feature type="transmembrane region" description="Helical" evidence="6">
    <location>
        <begin position="337"/>
        <end position="356"/>
    </location>
</feature>
<sequence>MTVPPTSRVRWFLVVWLFVLSAVAFIDRVNLSIASTKISEEFAISNVRLGLVFSVFLFGYAIFQTPAGRLADRFGPRRMLTLGLVLWGVFSALTAAIPHNAANALLILVVIRFLLGVGEAVMFPASNQFVARWIPSNERGAANGIIFAGVGLGSAATPALITFIMLRYGWRTSFLLSALIGFAAGAVWFLAARDTPEEHPSVSRSELALIQQGIPESAASRDANLLSWSDILASLNVWILSLAYFCFGYVAWIFFSWIYLYLARVRGMDLKASALYATLPFLAMAVCSPLGGAISDALTKRLGARFGRCSVAALGFALTAIFVVFGSAAQDTRVASFVLAGGAGSLYLSQSSFWAVSADLGGKSSGSLSGFMNMANQIGGMITVSFTPFLAERFGWNTGFHVAAAVAALGAIAWLLVNPGATLSPSPANRSFEQKTA</sequence>
<keyword evidence="9" id="KW-1185">Reference proteome</keyword>
<feature type="transmembrane region" description="Helical" evidence="6">
    <location>
        <begin position="104"/>
        <end position="125"/>
    </location>
</feature>
<proteinExistence type="predicted"/>
<dbReference type="CDD" id="cd17319">
    <property type="entry name" value="MFS_ExuT_GudP_like"/>
    <property type="match status" value="1"/>
</dbReference>
<feature type="transmembrane region" description="Helical" evidence="6">
    <location>
        <begin position="368"/>
        <end position="391"/>
    </location>
</feature>
<feature type="transmembrane region" description="Helical" evidence="6">
    <location>
        <begin position="79"/>
        <end position="97"/>
    </location>
</feature>
<evidence type="ECO:0000256" key="6">
    <source>
        <dbReference type="SAM" id="Phobius"/>
    </source>
</evidence>
<protein>
    <submittedName>
        <fullName evidence="8">MFS transporter</fullName>
    </submittedName>
</protein>
<accession>A0A7V8NS05</accession>
<evidence type="ECO:0000256" key="5">
    <source>
        <dbReference type="ARBA" id="ARBA00023136"/>
    </source>
</evidence>
<evidence type="ECO:0000256" key="4">
    <source>
        <dbReference type="ARBA" id="ARBA00022989"/>
    </source>
</evidence>
<dbReference type="Pfam" id="PF07690">
    <property type="entry name" value="MFS_1"/>
    <property type="match status" value="2"/>
</dbReference>
<dbReference type="AlphaFoldDB" id="A0A7V8NS05"/>
<evidence type="ECO:0000259" key="7">
    <source>
        <dbReference type="PROSITE" id="PS50850"/>
    </source>
</evidence>
<keyword evidence="5 6" id="KW-0472">Membrane</keyword>
<feature type="transmembrane region" description="Helical" evidence="6">
    <location>
        <begin position="398"/>
        <end position="417"/>
    </location>
</feature>
<evidence type="ECO:0000256" key="1">
    <source>
        <dbReference type="ARBA" id="ARBA00004651"/>
    </source>
</evidence>
<keyword evidence="3 6" id="KW-0812">Transmembrane</keyword>
<evidence type="ECO:0000313" key="9">
    <source>
        <dbReference type="Proteomes" id="UP000567293"/>
    </source>
</evidence>
<dbReference type="InterPro" id="IPR000849">
    <property type="entry name" value="Sugar_P_transporter"/>
</dbReference>
<dbReference type="PANTHER" id="PTHR11662">
    <property type="entry name" value="SOLUTE CARRIER FAMILY 17"/>
    <property type="match status" value="1"/>
</dbReference>
<feature type="transmembrane region" description="Helical" evidence="6">
    <location>
        <begin position="305"/>
        <end position="325"/>
    </location>
</feature>
<keyword evidence="2" id="KW-1003">Cell membrane</keyword>
<evidence type="ECO:0000256" key="2">
    <source>
        <dbReference type="ARBA" id="ARBA00022475"/>
    </source>
</evidence>
<comment type="subcellular location">
    <subcellularLocation>
        <location evidence="1">Cell membrane</location>
        <topology evidence="1">Multi-pass membrane protein</topology>
    </subcellularLocation>
</comment>
<dbReference type="PANTHER" id="PTHR11662:SF399">
    <property type="entry name" value="FI19708P1-RELATED"/>
    <property type="match status" value="1"/>
</dbReference>
<dbReference type="InterPro" id="IPR020846">
    <property type="entry name" value="MFS_dom"/>
</dbReference>
<feature type="transmembrane region" description="Helical" evidence="6">
    <location>
        <begin position="274"/>
        <end position="293"/>
    </location>
</feature>
<dbReference type="GO" id="GO:0005886">
    <property type="term" value="C:plasma membrane"/>
    <property type="evidence" value="ECO:0007669"/>
    <property type="project" value="UniProtKB-SubCell"/>
</dbReference>
<feature type="transmembrane region" description="Helical" evidence="6">
    <location>
        <begin position="237"/>
        <end position="262"/>
    </location>
</feature>
<dbReference type="GO" id="GO:0022857">
    <property type="term" value="F:transmembrane transporter activity"/>
    <property type="evidence" value="ECO:0007669"/>
    <property type="project" value="InterPro"/>
</dbReference>
<feature type="domain" description="Major facilitator superfamily (MFS) profile" evidence="7">
    <location>
        <begin position="13"/>
        <end position="422"/>
    </location>
</feature>
<dbReference type="Proteomes" id="UP000567293">
    <property type="component" value="Unassembled WGS sequence"/>
</dbReference>
<feature type="transmembrane region" description="Helical" evidence="6">
    <location>
        <begin position="173"/>
        <end position="191"/>
    </location>
</feature>
<dbReference type="PROSITE" id="PS50850">
    <property type="entry name" value="MFS"/>
    <property type="match status" value="1"/>
</dbReference>
<dbReference type="InterPro" id="IPR050382">
    <property type="entry name" value="MFS_Na/Anion_cotransporter"/>
</dbReference>
<dbReference type="Gene3D" id="1.20.1250.20">
    <property type="entry name" value="MFS general substrate transporter like domains"/>
    <property type="match status" value="2"/>
</dbReference>
<dbReference type="EMBL" id="JACDQQ010001415">
    <property type="protein sequence ID" value="MBA0086247.1"/>
    <property type="molecule type" value="Genomic_DNA"/>
</dbReference>
<evidence type="ECO:0000313" key="8">
    <source>
        <dbReference type="EMBL" id="MBA0086247.1"/>
    </source>
</evidence>
<feature type="transmembrane region" description="Helical" evidence="6">
    <location>
        <begin position="12"/>
        <end position="31"/>
    </location>
</feature>
<dbReference type="PIRSF" id="PIRSF002808">
    <property type="entry name" value="Hexose_phosphate_transp"/>
    <property type="match status" value="1"/>
</dbReference>
<reference evidence="8" key="1">
    <citation type="submission" date="2020-06" db="EMBL/GenBank/DDBJ databases">
        <title>Legume-microbial interactions unlock mineral nutrients during tropical forest succession.</title>
        <authorList>
            <person name="Epihov D.Z."/>
        </authorList>
    </citation>
    <scope>NUCLEOTIDE SEQUENCE [LARGE SCALE GENOMIC DNA]</scope>
    <source>
        <strain evidence="8">Pan2503</strain>
    </source>
</reference>